<dbReference type="PANTHER" id="PTHR18964:SF149">
    <property type="entry name" value="BIFUNCTIONAL UDP-N-ACETYLGLUCOSAMINE 2-EPIMERASE_N-ACETYLMANNOSAMINE KINASE"/>
    <property type="match status" value="1"/>
</dbReference>
<proteinExistence type="inferred from homology"/>
<dbReference type="InterPro" id="IPR000835">
    <property type="entry name" value="HTH_MarR-typ"/>
</dbReference>
<dbReference type="PANTHER" id="PTHR18964">
    <property type="entry name" value="ROK (REPRESSOR, ORF, KINASE) FAMILY"/>
    <property type="match status" value="1"/>
</dbReference>
<keyword evidence="4" id="KW-1185">Reference proteome</keyword>
<dbReference type="OrthoDB" id="5174513at2"/>
<evidence type="ECO:0000259" key="2">
    <source>
        <dbReference type="Pfam" id="PF12802"/>
    </source>
</evidence>
<dbReference type="Gene3D" id="1.10.10.10">
    <property type="entry name" value="Winged helix-like DNA-binding domain superfamily/Winged helix DNA-binding domain"/>
    <property type="match status" value="1"/>
</dbReference>
<organism evidence="3 4">
    <name type="scientific">Arthrobacter cheniae</name>
    <dbReference type="NCBI Taxonomy" id="1258888"/>
    <lineage>
        <taxon>Bacteria</taxon>
        <taxon>Bacillati</taxon>
        <taxon>Actinomycetota</taxon>
        <taxon>Actinomycetes</taxon>
        <taxon>Micrococcales</taxon>
        <taxon>Micrococcaceae</taxon>
        <taxon>Arthrobacter</taxon>
    </lineage>
</organism>
<name>A0A3A5MFY0_9MICC</name>
<feature type="domain" description="HTH marR-type" evidence="2">
    <location>
        <begin position="40"/>
        <end position="90"/>
    </location>
</feature>
<dbReference type="EMBL" id="QZVT01000001">
    <property type="protein sequence ID" value="RJT83253.1"/>
    <property type="molecule type" value="Genomic_DNA"/>
</dbReference>
<gene>
    <name evidence="3" type="ORF">D6T63_02050</name>
</gene>
<dbReference type="SUPFAM" id="SSF46785">
    <property type="entry name" value="Winged helix' DNA-binding domain"/>
    <property type="match status" value="1"/>
</dbReference>
<evidence type="ECO:0000256" key="1">
    <source>
        <dbReference type="ARBA" id="ARBA00006479"/>
    </source>
</evidence>
<evidence type="ECO:0000313" key="4">
    <source>
        <dbReference type="Proteomes" id="UP000272560"/>
    </source>
</evidence>
<dbReference type="InterPro" id="IPR036390">
    <property type="entry name" value="WH_DNA-bd_sf"/>
</dbReference>
<protein>
    <submittedName>
        <fullName evidence="3">ROK family transcriptional regulator</fullName>
    </submittedName>
</protein>
<comment type="similarity">
    <text evidence="1">Belongs to the ROK (NagC/XylR) family.</text>
</comment>
<dbReference type="InterPro" id="IPR000600">
    <property type="entry name" value="ROK"/>
</dbReference>
<comment type="caution">
    <text evidence="3">The sequence shown here is derived from an EMBL/GenBank/DDBJ whole genome shotgun (WGS) entry which is preliminary data.</text>
</comment>
<dbReference type="AlphaFoldDB" id="A0A3A5MFY0"/>
<dbReference type="Pfam" id="PF00480">
    <property type="entry name" value="ROK"/>
    <property type="match status" value="1"/>
</dbReference>
<dbReference type="InterPro" id="IPR036388">
    <property type="entry name" value="WH-like_DNA-bd_sf"/>
</dbReference>
<dbReference type="SUPFAM" id="SSF53067">
    <property type="entry name" value="Actin-like ATPase domain"/>
    <property type="match status" value="1"/>
</dbReference>
<reference evidence="3 4" key="1">
    <citation type="submission" date="2018-09" db="EMBL/GenBank/DDBJ databases">
        <title>Novel species of Arthrobacter.</title>
        <authorList>
            <person name="Liu Q."/>
            <person name="Xin Y.-H."/>
        </authorList>
    </citation>
    <scope>NUCLEOTIDE SEQUENCE [LARGE SCALE GENOMIC DNA]</scope>
    <source>
        <strain evidence="3 4">Hz2</strain>
    </source>
</reference>
<accession>A0A3A5MFY0</accession>
<evidence type="ECO:0000313" key="3">
    <source>
        <dbReference type="EMBL" id="RJT83253.1"/>
    </source>
</evidence>
<dbReference type="Pfam" id="PF12802">
    <property type="entry name" value="MarR_2"/>
    <property type="match status" value="1"/>
</dbReference>
<dbReference type="Proteomes" id="UP000272560">
    <property type="component" value="Unassembled WGS sequence"/>
</dbReference>
<dbReference type="Gene3D" id="3.30.420.40">
    <property type="match status" value="2"/>
</dbReference>
<sequence>MGARPGAQKAPAGRRRTRAVRSLPGVANGTEGLRAQNLSQILTMVHRYGPLSRSELTRRTGFNRSTVGALVLTLTERNLVRETEPAAGGRVGRPSPIVQVNPGVAVLAVNPDIDALTVGVVGLGGRVHARVRRETRGIPTLDDAVQLTLDIVSDLQPLLAGLDSLLGVGIALPGLVNAGTGRVLVAPHLGWQDADLTGPFGAALGLPAVAANDASLGSLAESIFGAALGVADALYLNGSASGIGGGIVTGGAQLVGSRGYGGELGHTLVRPGGSPCHCGRSGCLDAEVRLERLLGAAGLDGGGIEALEIVLSDGPVEAVRLEAERQVELLAVALVDFVNIFDPELILLGGFLGSLVGFAGQSLGDAVNEASLAGRVHVRRAALGPELLLVGAAELAFRPLLASPA</sequence>
<dbReference type="InterPro" id="IPR043129">
    <property type="entry name" value="ATPase_NBD"/>
</dbReference>